<dbReference type="AlphaFoldDB" id="A0ABD0LTU5"/>
<dbReference type="EMBL" id="JACVVK020000023">
    <property type="protein sequence ID" value="KAK7502945.1"/>
    <property type="molecule type" value="Genomic_DNA"/>
</dbReference>
<organism evidence="3 4">
    <name type="scientific">Batillaria attramentaria</name>
    <dbReference type="NCBI Taxonomy" id="370345"/>
    <lineage>
        <taxon>Eukaryota</taxon>
        <taxon>Metazoa</taxon>
        <taxon>Spiralia</taxon>
        <taxon>Lophotrochozoa</taxon>
        <taxon>Mollusca</taxon>
        <taxon>Gastropoda</taxon>
        <taxon>Caenogastropoda</taxon>
        <taxon>Sorbeoconcha</taxon>
        <taxon>Cerithioidea</taxon>
        <taxon>Batillariidae</taxon>
        <taxon>Batillaria</taxon>
    </lineage>
</organism>
<reference evidence="3 4" key="1">
    <citation type="journal article" date="2023" name="Sci. Data">
        <title>Genome assembly of the Korean intertidal mud-creeper Batillaria attramentaria.</title>
        <authorList>
            <person name="Patra A.K."/>
            <person name="Ho P.T."/>
            <person name="Jun S."/>
            <person name="Lee S.J."/>
            <person name="Kim Y."/>
            <person name="Won Y.J."/>
        </authorList>
    </citation>
    <scope>NUCLEOTIDE SEQUENCE [LARGE SCALE GENOMIC DNA]</scope>
    <source>
        <strain evidence="3">Wonlab-2016</strain>
    </source>
</reference>
<protein>
    <submittedName>
        <fullName evidence="3">Uncharacterized protein</fullName>
    </submittedName>
</protein>
<evidence type="ECO:0000313" key="3">
    <source>
        <dbReference type="EMBL" id="KAK7502945.1"/>
    </source>
</evidence>
<name>A0ABD0LTU5_9CAEN</name>
<accession>A0ABD0LTU5</accession>
<evidence type="ECO:0000313" key="4">
    <source>
        <dbReference type="Proteomes" id="UP001519460"/>
    </source>
</evidence>
<feature type="region of interest" description="Disordered" evidence="1">
    <location>
        <begin position="112"/>
        <end position="153"/>
    </location>
</feature>
<feature type="compositionally biased region" description="Basic and acidic residues" evidence="1">
    <location>
        <begin position="116"/>
        <end position="128"/>
    </location>
</feature>
<feature type="chain" id="PRO_5044793608" evidence="2">
    <location>
        <begin position="19"/>
        <end position="210"/>
    </location>
</feature>
<proteinExistence type="predicted"/>
<evidence type="ECO:0000256" key="1">
    <source>
        <dbReference type="SAM" id="MobiDB-lite"/>
    </source>
</evidence>
<feature type="signal peptide" evidence="2">
    <location>
        <begin position="1"/>
        <end position="18"/>
    </location>
</feature>
<keyword evidence="4" id="KW-1185">Reference proteome</keyword>
<keyword evidence="2" id="KW-0732">Signal</keyword>
<gene>
    <name evidence="3" type="ORF">BaRGS_00005894</name>
</gene>
<evidence type="ECO:0000256" key="2">
    <source>
        <dbReference type="SAM" id="SignalP"/>
    </source>
</evidence>
<dbReference type="Proteomes" id="UP001519460">
    <property type="component" value="Unassembled WGS sequence"/>
</dbReference>
<sequence>MWLPIVICLLSSLPVAMGYQLPDQTRHRQYPPLSLDDCLHLVTNQLSGWKSAYSDCISMYLSHVTQSPLFSQSTPVTNVALTTGDRHLDSEEGSTEVSALYSVKRSVQKRVTSQDSGHDYGTFRDDLGKTGTGGNGSDVNGTPKRDQEGTRPGWMSVFRRALLQVRKRRRHSLSINRALVSLADMLLSHDYGHSRSRQTAFRQHLSSIGR</sequence>
<comment type="caution">
    <text evidence="3">The sequence shown here is derived from an EMBL/GenBank/DDBJ whole genome shotgun (WGS) entry which is preliminary data.</text>
</comment>